<accession>A0ABQ6ZCP5</accession>
<sequence>MGSSHIRAVIAATSVLLSPCASTQQDTSIESSYAALCATAATQQDETCVALARAIAEKGRTASLIAEPARPVLDRAVWGVYADLVGRTMALGSTDSPVFAKVDYSFKDGKIRENWTWYGADARGSKETTIIEAIADAGLQATNGAGVKFPARAAADGTVVFAKRTLVGRSEFGYYPTPNGLERRTSYMGTQTVEYMSPFDASREAGYKEIAAANRIEFERRKRERSDAQFQMIGTLVNGAAQGYAEAKEQQAAAGSAIGVLPAQRAMPAPAVTAASSLGPVAGPLAGATGGQPLRFVLSIGLMPRAGDTVNPTCYSNVITRPGPPGWGQGGFLPAGAGEAARETVESLKATFIAACRSASGREVTSEGDFHWTWNELKAGEAQMAATRAQYREDVTVNL</sequence>
<evidence type="ECO:0000313" key="2">
    <source>
        <dbReference type="Proteomes" id="UP000781710"/>
    </source>
</evidence>
<dbReference type="Proteomes" id="UP000781710">
    <property type="component" value="Unassembled WGS sequence"/>
</dbReference>
<name>A0ABQ6ZCP5_9GAMM</name>
<comment type="caution">
    <text evidence="1">The sequence shown here is derived from an EMBL/GenBank/DDBJ whole genome shotgun (WGS) entry which is preliminary data.</text>
</comment>
<evidence type="ECO:0008006" key="3">
    <source>
        <dbReference type="Google" id="ProtNLM"/>
    </source>
</evidence>
<evidence type="ECO:0000313" key="1">
    <source>
        <dbReference type="EMBL" id="KAF1721426.1"/>
    </source>
</evidence>
<dbReference type="RefSeq" id="WP_162339268.1">
    <property type="nucleotide sequence ID" value="NZ_JBHSRQ010000012.1"/>
</dbReference>
<reference evidence="1 2" key="1">
    <citation type="submission" date="2017-10" db="EMBL/GenBank/DDBJ databases">
        <title>Whole genome sequencing of members of genus Pseudoxanthomonas.</title>
        <authorList>
            <person name="Kumar S."/>
            <person name="Bansal K."/>
            <person name="Kaur A."/>
            <person name="Patil P."/>
            <person name="Sharma S."/>
            <person name="Patil P.B."/>
        </authorList>
    </citation>
    <scope>NUCLEOTIDE SEQUENCE [LARGE SCALE GENOMIC DNA]</scope>
    <source>
        <strain evidence="1 2">DSM 17109</strain>
    </source>
</reference>
<gene>
    <name evidence="1" type="ORF">CSC78_18130</name>
</gene>
<proteinExistence type="predicted"/>
<dbReference type="EMBL" id="PDWW01000038">
    <property type="protein sequence ID" value="KAF1721426.1"/>
    <property type="molecule type" value="Genomic_DNA"/>
</dbReference>
<protein>
    <recommendedName>
        <fullName evidence="3">Lipoprotein</fullName>
    </recommendedName>
</protein>
<keyword evidence="2" id="KW-1185">Reference proteome</keyword>
<organism evidence="1 2">
    <name type="scientific">Pseudoxanthomonas japonensis</name>
    <dbReference type="NCBI Taxonomy" id="69284"/>
    <lineage>
        <taxon>Bacteria</taxon>
        <taxon>Pseudomonadati</taxon>
        <taxon>Pseudomonadota</taxon>
        <taxon>Gammaproteobacteria</taxon>
        <taxon>Lysobacterales</taxon>
        <taxon>Lysobacteraceae</taxon>
        <taxon>Pseudoxanthomonas</taxon>
    </lineage>
</organism>